<organism evidence="6 7">
    <name type="scientific">Cryomyces minteri</name>
    <dbReference type="NCBI Taxonomy" id="331657"/>
    <lineage>
        <taxon>Eukaryota</taxon>
        <taxon>Fungi</taxon>
        <taxon>Dikarya</taxon>
        <taxon>Ascomycota</taxon>
        <taxon>Pezizomycotina</taxon>
        <taxon>Dothideomycetes</taxon>
        <taxon>Dothideomycetes incertae sedis</taxon>
        <taxon>Cryomyces</taxon>
    </lineage>
</organism>
<evidence type="ECO:0000256" key="1">
    <source>
        <dbReference type="ARBA" id="ARBA00004141"/>
    </source>
</evidence>
<dbReference type="Pfam" id="PF04479">
    <property type="entry name" value="RTA1"/>
    <property type="match status" value="1"/>
</dbReference>
<keyword evidence="4 5" id="KW-0472">Membrane</keyword>
<comment type="subcellular location">
    <subcellularLocation>
        <location evidence="1">Membrane</location>
        <topology evidence="1">Multi-pass membrane protein</topology>
    </subcellularLocation>
</comment>
<feature type="transmembrane region" description="Helical" evidence="5">
    <location>
        <begin position="17"/>
        <end position="35"/>
    </location>
</feature>
<name>A0A4U0XJG3_9PEZI</name>
<dbReference type="AlphaFoldDB" id="A0A4U0XJG3"/>
<evidence type="ECO:0000256" key="2">
    <source>
        <dbReference type="ARBA" id="ARBA00022692"/>
    </source>
</evidence>
<sequence>METGRYGSLWFYAPDKVAPIVFATLFFASALLHMYQCMHYKSWKFTGLAAAATLIFVAGYILRAYGAYHYDDIGIYIASVVCLYSAPPIYELANYFVLGRILYYVPYHSPLHPGRVLTTFSAISAIVEVLNGQGASRVANTHSPPHYQDVGHGLLKAALLLQLAIIGVFVVLAGYFHRRCKKGGVLKRNLKAVLLTLYGSCALITVRTIYRTVEYFQVASIDLASGSTHSRISPVVRYEWFFWVFEAVPMLSNTFLLNARHPAMCLPQNTKMYLSDDGVSEVEGPGYEDKRPFWVTFVDPFDLVGLVKGRDGKEKYWERRDGGG</sequence>
<feature type="transmembrane region" description="Helical" evidence="5">
    <location>
        <begin position="154"/>
        <end position="177"/>
    </location>
</feature>
<dbReference type="GO" id="GO:0016020">
    <property type="term" value="C:membrane"/>
    <property type="evidence" value="ECO:0007669"/>
    <property type="project" value="UniProtKB-SubCell"/>
</dbReference>
<dbReference type="EMBL" id="NAJN01000193">
    <property type="protein sequence ID" value="TKA77324.1"/>
    <property type="molecule type" value="Genomic_DNA"/>
</dbReference>
<evidence type="ECO:0000313" key="7">
    <source>
        <dbReference type="Proteomes" id="UP000308768"/>
    </source>
</evidence>
<proteinExistence type="predicted"/>
<evidence type="ECO:0000256" key="3">
    <source>
        <dbReference type="ARBA" id="ARBA00022989"/>
    </source>
</evidence>
<protein>
    <recommendedName>
        <fullName evidence="8">RTA1 domain protein</fullName>
    </recommendedName>
</protein>
<feature type="transmembrane region" description="Helical" evidence="5">
    <location>
        <begin position="47"/>
        <end position="67"/>
    </location>
</feature>
<dbReference type="STRING" id="331657.A0A4U0XJG3"/>
<dbReference type="PANTHER" id="PTHR31465:SF13">
    <property type="entry name" value="RTA1 DOMAIN PROTEIN-RELATED"/>
    <property type="match status" value="1"/>
</dbReference>
<comment type="caution">
    <text evidence="6">The sequence shown here is derived from an EMBL/GenBank/DDBJ whole genome shotgun (WGS) entry which is preliminary data.</text>
</comment>
<keyword evidence="7" id="KW-1185">Reference proteome</keyword>
<evidence type="ECO:0000313" key="6">
    <source>
        <dbReference type="EMBL" id="TKA77324.1"/>
    </source>
</evidence>
<evidence type="ECO:0000256" key="4">
    <source>
        <dbReference type="ARBA" id="ARBA00023136"/>
    </source>
</evidence>
<accession>A0A4U0XJG3</accession>
<dbReference type="InterPro" id="IPR007568">
    <property type="entry name" value="RTA1"/>
</dbReference>
<evidence type="ECO:0008006" key="8">
    <source>
        <dbReference type="Google" id="ProtNLM"/>
    </source>
</evidence>
<gene>
    <name evidence="6" type="ORF">B0A49_02118</name>
</gene>
<keyword evidence="2 5" id="KW-0812">Transmembrane</keyword>
<dbReference type="Proteomes" id="UP000308768">
    <property type="component" value="Unassembled WGS sequence"/>
</dbReference>
<keyword evidence="3 5" id="KW-1133">Transmembrane helix</keyword>
<dbReference type="OrthoDB" id="3358017at2759"/>
<evidence type="ECO:0000256" key="5">
    <source>
        <dbReference type="SAM" id="Phobius"/>
    </source>
</evidence>
<feature type="transmembrane region" description="Helical" evidence="5">
    <location>
        <begin position="189"/>
        <end position="210"/>
    </location>
</feature>
<reference evidence="6 7" key="1">
    <citation type="submission" date="2017-03" db="EMBL/GenBank/DDBJ databases">
        <title>Genomes of endolithic fungi from Antarctica.</title>
        <authorList>
            <person name="Coleine C."/>
            <person name="Masonjones S."/>
            <person name="Stajich J.E."/>
        </authorList>
    </citation>
    <scope>NUCLEOTIDE SEQUENCE [LARGE SCALE GENOMIC DNA]</scope>
    <source>
        <strain evidence="6 7">CCFEE 5187</strain>
    </source>
</reference>
<dbReference type="PANTHER" id="PTHR31465">
    <property type="entry name" value="PROTEIN RTA1-RELATED"/>
    <property type="match status" value="1"/>
</dbReference>